<evidence type="ECO:0000256" key="1">
    <source>
        <dbReference type="ARBA" id="ARBA00012528"/>
    </source>
</evidence>
<dbReference type="InterPro" id="IPR050469">
    <property type="entry name" value="Diguanylate_Cyclase"/>
</dbReference>
<sequence>MDEESIFLRETKVIDEAEHLLVTENSAGNPLARPYSDLLTEYKKLFRQTQRLVKMSDRMQKNLNELNAELQSHKEILSKMSYIDGLTSIANRRCFNERLETEWNRALRTGRPLALILLDLDYFKQFNDHYGHAEGDACLIQVAGALGRAVKRPGDLAARYGGEEFVILLPETTSTGAITVASDVQSRIGELAIAHQCSDIAPVVTVSIGVAVMFPEKIDRHQDLIEAADRQLYAAKKAGRNQIKEKVMGNDASD</sequence>
<dbReference type="AlphaFoldDB" id="A0A7W0C9B1"/>
<accession>A0A7W0C9B1</accession>
<dbReference type="PANTHER" id="PTHR45138">
    <property type="entry name" value="REGULATORY COMPONENTS OF SENSORY TRANSDUCTION SYSTEM"/>
    <property type="match status" value="1"/>
</dbReference>
<organism evidence="5 6">
    <name type="scientific">Desulfosalsimonas propionicica</name>
    <dbReference type="NCBI Taxonomy" id="332175"/>
    <lineage>
        <taxon>Bacteria</taxon>
        <taxon>Pseudomonadati</taxon>
        <taxon>Thermodesulfobacteriota</taxon>
        <taxon>Desulfobacteria</taxon>
        <taxon>Desulfobacterales</taxon>
        <taxon>Desulfosalsimonadaceae</taxon>
        <taxon>Desulfosalsimonas</taxon>
    </lineage>
</organism>
<dbReference type="PANTHER" id="PTHR45138:SF9">
    <property type="entry name" value="DIGUANYLATE CYCLASE DGCM-RELATED"/>
    <property type="match status" value="1"/>
</dbReference>
<dbReference type="GO" id="GO:0005886">
    <property type="term" value="C:plasma membrane"/>
    <property type="evidence" value="ECO:0007669"/>
    <property type="project" value="TreeGrafter"/>
</dbReference>
<dbReference type="InterPro" id="IPR043128">
    <property type="entry name" value="Rev_trsase/Diguanyl_cyclase"/>
</dbReference>
<evidence type="ECO:0000313" key="5">
    <source>
        <dbReference type="EMBL" id="MBA2881527.1"/>
    </source>
</evidence>
<keyword evidence="6" id="KW-1185">Reference proteome</keyword>
<gene>
    <name evidence="5" type="ORF">HNR65_001854</name>
</gene>
<dbReference type="Gene3D" id="3.30.70.270">
    <property type="match status" value="1"/>
</dbReference>
<protein>
    <recommendedName>
        <fullName evidence="1">diguanylate cyclase</fullName>
        <ecNumber evidence="1">2.7.7.65</ecNumber>
    </recommendedName>
</protein>
<dbReference type="PROSITE" id="PS50887">
    <property type="entry name" value="GGDEF"/>
    <property type="match status" value="1"/>
</dbReference>
<reference evidence="5 6" key="1">
    <citation type="submission" date="2020-07" db="EMBL/GenBank/DDBJ databases">
        <title>Genomic Encyclopedia of Type Strains, Phase IV (KMG-IV): sequencing the most valuable type-strain genomes for metagenomic binning, comparative biology and taxonomic classification.</title>
        <authorList>
            <person name="Goeker M."/>
        </authorList>
    </citation>
    <scope>NUCLEOTIDE SEQUENCE [LARGE SCALE GENOMIC DNA]</scope>
    <source>
        <strain evidence="5 6">DSM 17721</strain>
    </source>
</reference>
<dbReference type="SMART" id="SM00267">
    <property type="entry name" value="GGDEF"/>
    <property type="match status" value="1"/>
</dbReference>
<evidence type="ECO:0000256" key="3">
    <source>
        <dbReference type="SAM" id="Coils"/>
    </source>
</evidence>
<feature type="domain" description="GGDEF" evidence="4">
    <location>
        <begin position="111"/>
        <end position="248"/>
    </location>
</feature>
<evidence type="ECO:0000256" key="2">
    <source>
        <dbReference type="ARBA" id="ARBA00034247"/>
    </source>
</evidence>
<dbReference type="Pfam" id="PF00990">
    <property type="entry name" value="GGDEF"/>
    <property type="match status" value="1"/>
</dbReference>
<evidence type="ECO:0000313" key="6">
    <source>
        <dbReference type="Proteomes" id="UP000525298"/>
    </source>
</evidence>
<dbReference type="FunFam" id="3.30.70.270:FF:000001">
    <property type="entry name" value="Diguanylate cyclase domain protein"/>
    <property type="match status" value="1"/>
</dbReference>
<dbReference type="NCBIfam" id="TIGR00254">
    <property type="entry name" value="GGDEF"/>
    <property type="match status" value="1"/>
</dbReference>
<feature type="coiled-coil region" evidence="3">
    <location>
        <begin position="49"/>
        <end position="76"/>
    </location>
</feature>
<dbReference type="InterPro" id="IPR000160">
    <property type="entry name" value="GGDEF_dom"/>
</dbReference>
<dbReference type="InterPro" id="IPR029787">
    <property type="entry name" value="Nucleotide_cyclase"/>
</dbReference>
<dbReference type="Proteomes" id="UP000525298">
    <property type="component" value="Unassembled WGS sequence"/>
</dbReference>
<keyword evidence="3" id="KW-0175">Coiled coil</keyword>
<proteinExistence type="predicted"/>
<dbReference type="RefSeq" id="WP_181551177.1">
    <property type="nucleotide sequence ID" value="NZ_JACDUS010000004.1"/>
</dbReference>
<dbReference type="GO" id="GO:0052621">
    <property type="term" value="F:diguanylate cyclase activity"/>
    <property type="evidence" value="ECO:0007669"/>
    <property type="project" value="UniProtKB-EC"/>
</dbReference>
<dbReference type="CDD" id="cd01949">
    <property type="entry name" value="GGDEF"/>
    <property type="match status" value="1"/>
</dbReference>
<name>A0A7W0C9B1_9BACT</name>
<dbReference type="GO" id="GO:0043709">
    <property type="term" value="P:cell adhesion involved in single-species biofilm formation"/>
    <property type="evidence" value="ECO:0007669"/>
    <property type="project" value="TreeGrafter"/>
</dbReference>
<dbReference type="EC" id="2.7.7.65" evidence="1"/>
<comment type="catalytic activity">
    <reaction evidence="2">
        <text>2 GTP = 3',3'-c-di-GMP + 2 diphosphate</text>
        <dbReference type="Rhea" id="RHEA:24898"/>
        <dbReference type="ChEBI" id="CHEBI:33019"/>
        <dbReference type="ChEBI" id="CHEBI:37565"/>
        <dbReference type="ChEBI" id="CHEBI:58805"/>
        <dbReference type="EC" id="2.7.7.65"/>
    </reaction>
</comment>
<evidence type="ECO:0000259" key="4">
    <source>
        <dbReference type="PROSITE" id="PS50887"/>
    </source>
</evidence>
<dbReference type="EMBL" id="JACDUS010000004">
    <property type="protein sequence ID" value="MBA2881527.1"/>
    <property type="molecule type" value="Genomic_DNA"/>
</dbReference>
<dbReference type="GO" id="GO:1902201">
    <property type="term" value="P:negative regulation of bacterial-type flagellum-dependent cell motility"/>
    <property type="evidence" value="ECO:0007669"/>
    <property type="project" value="TreeGrafter"/>
</dbReference>
<dbReference type="SUPFAM" id="SSF55073">
    <property type="entry name" value="Nucleotide cyclase"/>
    <property type="match status" value="1"/>
</dbReference>
<comment type="caution">
    <text evidence="5">The sequence shown here is derived from an EMBL/GenBank/DDBJ whole genome shotgun (WGS) entry which is preliminary data.</text>
</comment>